<dbReference type="EMBL" id="CP031147">
    <property type="protein sequence ID" value="AXG08385.1"/>
    <property type="molecule type" value="Genomic_DNA"/>
</dbReference>
<proteinExistence type="predicted"/>
<evidence type="ECO:0000313" key="3">
    <source>
        <dbReference type="Proteomes" id="UP000252985"/>
    </source>
</evidence>
<dbReference type="Proteomes" id="UP000252985">
    <property type="component" value="Plasmid pCBA1112-01"/>
</dbReference>
<keyword evidence="2" id="KW-0614">Plasmid</keyword>
<name>A0A345E863_9EURY</name>
<reference evidence="2 3" key="1">
    <citation type="submission" date="2018-07" db="EMBL/GenBank/DDBJ databases">
        <title>Genome sequences of Haloplanus sp. CBA1112.</title>
        <authorList>
            <person name="Kim Y.B."/>
            <person name="Roh S.W."/>
        </authorList>
    </citation>
    <scope>NUCLEOTIDE SEQUENCE [LARGE SCALE GENOMIC DNA]</scope>
    <source>
        <strain evidence="2 3">CBA1112</strain>
        <plasmid evidence="3">pcba1112-01</plasmid>
    </source>
</reference>
<protein>
    <submittedName>
        <fullName evidence="2">Uncharacterized protein</fullName>
    </submittedName>
</protein>
<evidence type="ECO:0000313" key="2">
    <source>
        <dbReference type="EMBL" id="AXG08385.1"/>
    </source>
</evidence>
<evidence type="ECO:0000256" key="1">
    <source>
        <dbReference type="SAM" id="MobiDB-lite"/>
    </source>
</evidence>
<organism evidence="2 3">
    <name type="scientific">Haloplanus rubicundus</name>
    <dbReference type="NCBI Taxonomy" id="1547898"/>
    <lineage>
        <taxon>Archaea</taxon>
        <taxon>Methanobacteriati</taxon>
        <taxon>Methanobacteriota</taxon>
        <taxon>Stenosarchaea group</taxon>
        <taxon>Halobacteria</taxon>
        <taxon>Halobacteriales</taxon>
        <taxon>Haloferacaceae</taxon>
        <taxon>Haloplanus</taxon>
    </lineage>
</organism>
<geneLocation type="plasmid" evidence="3">
    <name>pcba1112-01</name>
</geneLocation>
<accession>A0A345E863</accession>
<dbReference type="AlphaFoldDB" id="A0A345E863"/>
<feature type="compositionally biased region" description="Low complexity" evidence="1">
    <location>
        <begin position="8"/>
        <end position="25"/>
    </location>
</feature>
<sequence length="338" mass="38067">MTTRRIQSSKGSLPPLSLPPGALAKTDQQHRYDVDDEPPTIEPIEHRIRLDFMTAGPVHRSQLLDQHNPWTADSSEADPWREAGQSKPFGLLYAEESCRRTLAEERRYYNRVEADPSAELDDVPAFLAHRLQMCRETDDPSAALEEERARRERWYSTVIPWMNLYHVLKRSSYGSLLPPSVGRSADIDELTEHNAFVGMVVVDDGADIRTVAREHEIPGRFVVHERDLSSSAVECAPSPSDFGIDLPAPLLVGEYASGSRYPLLPWSDGLVCSCPYKHDRPWRVLCKHELLASIIAGGVDSIFLPVTRGLDIPHRARRFVSPAIASRHTPRTNSELHR</sequence>
<dbReference type="KEGG" id="haq:DU484_00135"/>
<dbReference type="RefSeq" id="WP_114604709.1">
    <property type="nucleotide sequence ID" value="NZ_CP031147.1"/>
</dbReference>
<feature type="region of interest" description="Disordered" evidence="1">
    <location>
        <begin position="1"/>
        <end position="41"/>
    </location>
</feature>
<dbReference type="GeneID" id="37285339"/>
<gene>
    <name evidence="2" type="ORF">DU484_00135</name>
</gene>